<keyword evidence="9" id="KW-0413">Isomerase</keyword>
<dbReference type="InterPro" id="IPR005845">
    <property type="entry name" value="A-D-PHexomutase_a/b/a-II"/>
</dbReference>
<evidence type="ECO:0000256" key="4">
    <source>
        <dbReference type="ARBA" id="ARBA00022490"/>
    </source>
</evidence>
<evidence type="ECO:0000256" key="2">
    <source>
        <dbReference type="ARBA" id="ARBA00004496"/>
    </source>
</evidence>
<dbReference type="InterPro" id="IPR036900">
    <property type="entry name" value="A-D-PHexomutase_C_sf"/>
</dbReference>
<dbReference type="Pfam" id="PF02878">
    <property type="entry name" value="PGM_PMM_I"/>
    <property type="match status" value="1"/>
</dbReference>
<evidence type="ECO:0000256" key="10">
    <source>
        <dbReference type="ARBA" id="ARBA00023277"/>
    </source>
</evidence>
<evidence type="ECO:0000256" key="5">
    <source>
        <dbReference type="ARBA" id="ARBA00022526"/>
    </source>
</evidence>
<evidence type="ECO:0000256" key="1">
    <source>
        <dbReference type="ARBA" id="ARBA00001946"/>
    </source>
</evidence>
<evidence type="ECO:0000259" key="11">
    <source>
        <dbReference type="Pfam" id="PF02878"/>
    </source>
</evidence>
<keyword evidence="5" id="KW-0313">Glucose metabolism</keyword>
<feature type="domain" description="Alpha-D-phosphohexomutase alpha/beta/alpha" evidence="13">
    <location>
        <begin position="385"/>
        <end position="472"/>
    </location>
</feature>
<protein>
    <submittedName>
        <fullName evidence="14">Phosphoglucomutase-2</fullName>
    </submittedName>
</protein>
<dbReference type="InterPro" id="IPR005846">
    <property type="entry name" value="A-D-PHexomutase_a/b/a-III"/>
</dbReference>
<dbReference type="GO" id="GO:0006166">
    <property type="term" value="P:purine ribonucleoside salvage"/>
    <property type="evidence" value="ECO:0007669"/>
    <property type="project" value="TreeGrafter"/>
</dbReference>
<dbReference type="AlphaFoldDB" id="A0A0V1JV65"/>
<comment type="cofactor">
    <cofactor evidence="1">
        <name>Mg(2+)</name>
        <dbReference type="ChEBI" id="CHEBI:18420"/>
    </cofactor>
</comment>
<dbReference type="SUPFAM" id="SSF53738">
    <property type="entry name" value="Phosphoglucomutase, first 3 domains"/>
    <property type="match status" value="3"/>
</dbReference>
<dbReference type="PANTHER" id="PTHR45745:SF1">
    <property type="entry name" value="PHOSPHOGLUCOMUTASE 2B-RELATED"/>
    <property type="match status" value="1"/>
</dbReference>
<evidence type="ECO:0000256" key="3">
    <source>
        <dbReference type="ARBA" id="ARBA00010231"/>
    </source>
</evidence>
<dbReference type="GO" id="GO:0005634">
    <property type="term" value="C:nucleus"/>
    <property type="evidence" value="ECO:0007669"/>
    <property type="project" value="TreeGrafter"/>
</dbReference>
<dbReference type="InterPro" id="IPR016066">
    <property type="entry name" value="A-D-PHexomutase_CS"/>
</dbReference>
<comment type="similarity">
    <text evidence="3">Belongs to the phosphohexose mutase family.</text>
</comment>
<comment type="subcellular location">
    <subcellularLocation>
        <location evidence="2">Cytoplasm</location>
    </subcellularLocation>
</comment>
<dbReference type="Pfam" id="PF02880">
    <property type="entry name" value="PGM_PMM_III"/>
    <property type="match status" value="1"/>
</dbReference>
<dbReference type="CDD" id="cd05799">
    <property type="entry name" value="PGM2"/>
    <property type="match status" value="1"/>
</dbReference>
<keyword evidence="6" id="KW-0597">Phosphoprotein</keyword>
<dbReference type="InterPro" id="IPR005841">
    <property type="entry name" value="Alpha-D-phosphohexomutase_SF"/>
</dbReference>
<dbReference type="InterPro" id="IPR005844">
    <property type="entry name" value="A-D-PHexomutase_a/b/a-I"/>
</dbReference>
<dbReference type="Pfam" id="PF02879">
    <property type="entry name" value="PGM_PMM_II"/>
    <property type="match status" value="1"/>
</dbReference>
<feature type="domain" description="Alpha-D-phosphohexomutase alpha/beta/alpha" evidence="11">
    <location>
        <begin position="52"/>
        <end position="190"/>
    </location>
</feature>
<evidence type="ECO:0000256" key="6">
    <source>
        <dbReference type="ARBA" id="ARBA00022553"/>
    </source>
</evidence>
<organism evidence="14 15">
    <name type="scientific">Trichinella pseudospiralis</name>
    <name type="common">Parasitic roundworm</name>
    <dbReference type="NCBI Taxonomy" id="6337"/>
    <lineage>
        <taxon>Eukaryota</taxon>
        <taxon>Metazoa</taxon>
        <taxon>Ecdysozoa</taxon>
        <taxon>Nematoda</taxon>
        <taxon>Enoplea</taxon>
        <taxon>Dorylaimia</taxon>
        <taxon>Trichinellida</taxon>
        <taxon>Trichinellidae</taxon>
        <taxon>Trichinella</taxon>
    </lineage>
</organism>
<keyword evidence="8" id="KW-0460">Magnesium</keyword>
<comment type="caution">
    <text evidence="14">The sequence shown here is derived from an EMBL/GenBank/DDBJ whole genome shotgun (WGS) entry which is preliminary data.</text>
</comment>
<gene>
    <name evidence="14" type="primary">PGM2</name>
    <name evidence="14" type="ORF">T4C_12524</name>
</gene>
<dbReference type="GO" id="GO:0005737">
    <property type="term" value="C:cytoplasm"/>
    <property type="evidence" value="ECO:0007669"/>
    <property type="project" value="UniProtKB-SubCell"/>
</dbReference>
<keyword evidence="4" id="KW-0963">Cytoplasm</keyword>
<dbReference type="PANTHER" id="PTHR45745">
    <property type="entry name" value="PHOSPHOMANNOMUTASE 45A"/>
    <property type="match status" value="1"/>
</dbReference>
<evidence type="ECO:0000256" key="7">
    <source>
        <dbReference type="ARBA" id="ARBA00022723"/>
    </source>
</evidence>
<dbReference type="PRINTS" id="PR00509">
    <property type="entry name" value="PGMPMM"/>
</dbReference>
<sequence>MSIVYSGDGMLDSLLEQWLKWDKNQETRAEVLRMIQMKDFDKLRTCMQGRLGFGTAGIRGEMGVGFRRLNDLVIIQIAQGLCSYMLKVNNEAKKQLSVVIGCDARHNSRRFADLSANVFNRKGIQVYYFSNIVPTPLVSYAVAKYNADAGVMVTASHNPKNDNGYKVYWNNAAQIISPVDENILKCIDENLEPWQGCWDADDVRQRSNCTDILQECWSAYLQEATRFRSPVHQDGNFNCSLKFTYSAFHGVGSYYCPYLLQKFGVPEQNIVMVEEQAQPDPDFPTVPFPNPEEGASVLQLSIQTAERNNSSLIFATDPDADRFQLAEQQADKKWYIFTGNEMGALLSWWMYYNCKNIHKSVSSETEHCCCCCCCCLFICYCSIVKYFSEENMYIINSVVSSKFARTLANKEGIKYEETLTGFKWMANRASELNQQGKVVLLAWEESIGFMPGVALDKDGVMTAAIFADYASHLYSKGMNFLDKLHQLYTSYGLHLNFNSYLICPDPSQVKQLFDDLRNSTGNSDYPTHCGKYKIKHVRDLCIGYDSSMLGNKPVRANSPMVFFFLSLSFIKILLFNSSTNKNLCCIVFQILPWGPSNFMITFFLENGCTFTIRGSGTEPKIKYYIEIVQKPTESNMDDAKQLMEYLKSVIVSDFFRPQKYNLLFRK</sequence>
<dbReference type="FunFam" id="3.40.120.10:FF:000035">
    <property type="entry name" value="Pgm3p"/>
    <property type="match status" value="1"/>
</dbReference>
<evidence type="ECO:0000256" key="9">
    <source>
        <dbReference type="ARBA" id="ARBA00023235"/>
    </source>
</evidence>
<dbReference type="GO" id="GO:0000287">
    <property type="term" value="F:magnesium ion binding"/>
    <property type="evidence" value="ECO:0007669"/>
    <property type="project" value="InterPro"/>
</dbReference>
<dbReference type="Proteomes" id="UP000054826">
    <property type="component" value="Unassembled WGS sequence"/>
</dbReference>
<dbReference type="SUPFAM" id="SSF55957">
    <property type="entry name" value="Phosphoglucomutase, C-terminal domain"/>
    <property type="match status" value="1"/>
</dbReference>
<dbReference type="GO" id="GO:0006006">
    <property type="term" value="P:glucose metabolic process"/>
    <property type="evidence" value="ECO:0007669"/>
    <property type="project" value="UniProtKB-KW"/>
</dbReference>
<feature type="domain" description="Alpha-D-phosphohexomutase alpha/beta/alpha" evidence="12">
    <location>
        <begin position="240"/>
        <end position="327"/>
    </location>
</feature>
<name>A0A0V1JV65_TRIPS</name>
<dbReference type="EMBL" id="JYDV01000040">
    <property type="protein sequence ID" value="KRZ38899.1"/>
    <property type="molecule type" value="Genomic_DNA"/>
</dbReference>
<accession>A0A0V1JV65</accession>
<dbReference type="InterPro" id="IPR016055">
    <property type="entry name" value="A-D-PHexomutase_a/b/a-I/II/III"/>
</dbReference>
<dbReference type="GO" id="GO:0008973">
    <property type="term" value="F:phosphopentomutase activity"/>
    <property type="evidence" value="ECO:0007669"/>
    <property type="project" value="TreeGrafter"/>
</dbReference>
<evidence type="ECO:0000256" key="8">
    <source>
        <dbReference type="ARBA" id="ARBA00022842"/>
    </source>
</evidence>
<reference evidence="14 15" key="1">
    <citation type="submission" date="2015-01" db="EMBL/GenBank/DDBJ databases">
        <title>Evolution of Trichinella species and genotypes.</title>
        <authorList>
            <person name="Korhonen P.K."/>
            <person name="Edoardo P."/>
            <person name="Giuseppe L.R."/>
            <person name="Gasser R.B."/>
        </authorList>
    </citation>
    <scope>NUCLEOTIDE SEQUENCE [LARGE SCALE GENOMIC DNA]</scope>
    <source>
        <strain evidence="14">ISS176</strain>
    </source>
</reference>
<dbReference type="PROSITE" id="PS00710">
    <property type="entry name" value="PGM_PMM"/>
    <property type="match status" value="1"/>
</dbReference>
<evidence type="ECO:0000259" key="12">
    <source>
        <dbReference type="Pfam" id="PF02879"/>
    </source>
</evidence>
<proteinExistence type="inferred from homology"/>
<evidence type="ECO:0000313" key="15">
    <source>
        <dbReference type="Proteomes" id="UP000054826"/>
    </source>
</evidence>
<keyword evidence="7" id="KW-0479">Metal-binding</keyword>
<evidence type="ECO:0000313" key="14">
    <source>
        <dbReference type="EMBL" id="KRZ38899.1"/>
    </source>
</evidence>
<evidence type="ECO:0000259" key="13">
    <source>
        <dbReference type="Pfam" id="PF02880"/>
    </source>
</evidence>
<dbReference type="Gene3D" id="3.40.120.10">
    <property type="entry name" value="Alpha-D-Glucose-1,6-Bisphosphate, subunit A, domain 3"/>
    <property type="match status" value="3"/>
</dbReference>
<keyword evidence="10" id="KW-0119">Carbohydrate metabolism</keyword>